<dbReference type="EMBL" id="MU274908">
    <property type="protein sequence ID" value="KAI0090069.1"/>
    <property type="molecule type" value="Genomic_DNA"/>
</dbReference>
<comment type="caution">
    <text evidence="1">The sequence shown here is derived from an EMBL/GenBank/DDBJ whole genome shotgun (WGS) entry which is preliminary data.</text>
</comment>
<evidence type="ECO:0000313" key="2">
    <source>
        <dbReference type="Proteomes" id="UP001055072"/>
    </source>
</evidence>
<accession>A0ACB8U7H3</accession>
<gene>
    <name evidence="1" type="ORF">BDY19DRAFT_992310</name>
</gene>
<reference evidence="1" key="1">
    <citation type="journal article" date="2021" name="Environ. Microbiol.">
        <title>Gene family expansions and transcriptome signatures uncover fungal adaptations to wood decay.</title>
        <authorList>
            <person name="Hage H."/>
            <person name="Miyauchi S."/>
            <person name="Viragh M."/>
            <person name="Drula E."/>
            <person name="Min B."/>
            <person name="Chaduli D."/>
            <person name="Navarro D."/>
            <person name="Favel A."/>
            <person name="Norest M."/>
            <person name="Lesage-Meessen L."/>
            <person name="Balint B."/>
            <person name="Merenyi Z."/>
            <person name="de Eugenio L."/>
            <person name="Morin E."/>
            <person name="Martinez A.T."/>
            <person name="Baldrian P."/>
            <person name="Stursova M."/>
            <person name="Martinez M.J."/>
            <person name="Novotny C."/>
            <person name="Magnuson J.K."/>
            <person name="Spatafora J.W."/>
            <person name="Maurice S."/>
            <person name="Pangilinan J."/>
            <person name="Andreopoulos W."/>
            <person name="LaButti K."/>
            <person name="Hundley H."/>
            <person name="Na H."/>
            <person name="Kuo A."/>
            <person name="Barry K."/>
            <person name="Lipzen A."/>
            <person name="Henrissat B."/>
            <person name="Riley R."/>
            <person name="Ahrendt S."/>
            <person name="Nagy L.G."/>
            <person name="Grigoriev I.V."/>
            <person name="Martin F."/>
            <person name="Rosso M.N."/>
        </authorList>
    </citation>
    <scope>NUCLEOTIDE SEQUENCE</scope>
    <source>
        <strain evidence="1">CBS 384.51</strain>
    </source>
</reference>
<name>A0ACB8U7H3_9APHY</name>
<sequence>MSQIEPKTAVKIVMGGMTFGAPGHEGVYVTDLKEIEKILDIFQSHGHSELDTARLYGDGTAEEVLGEIGWQKRGIKMETKLYPSAVNFRFREPPPGLDLVSHSPEDLRTYLDKSLKALQTDSIDMWYLHAPDRTTPYDVTMKTVNDLYKEGKFKRFGISNFYSWEVAEIVTICKYNGWIQPTVYQGIYNAIHRKVEPELFPCLRKFGISFYAFNPLGGGLLTGCYHSLQDSVEPGSRFDPAITLGQGYRKRYWNESYFKALELIGTAAEKHKLTLVEVALRWISHHSLLKKEHDDAIIIGAASTQHIEQNLIDLEKEPLPEEVVKAIDDAWSLVSGVATNYWH</sequence>
<proteinExistence type="predicted"/>
<dbReference type="Proteomes" id="UP001055072">
    <property type="component" value="Unassembled WGS sequence"/>
</dbReference>
<protein>
    <submittedName>
        <fullName evidence="1">Aldo/keto reductase</fullName>
    </submittedName>
</protein>
<organism evidence="1 2">
    <name type="scientific">Irpex rosettiformis</name>
    <dbReference type="NCBI Taxonomy" id="378272"/>
    <lineage>
        <taxon>Eukaryota</taxon>
        <taxon>Fungi</taxon>
        <taxon>Dikarya</taxon>
        <taxon>Basidiomycota</taxon>
        <taxon>Agaricomycotina</taxon>
        <taxon>Agaricomycetes</taxon>
        <taxon>Polyporales</taxon>
        <taxon>Irpicaceae</taxon>
        <taxon>Irpex</taxon>
    </lineage>
</organism>
<keyword evidence="2" id="KW-1185">Reference proteome</keyword>
<evidence type="ECO:0000313" key="1">
    <source>
        <dbReference type="EMBL" id="KAI0090069.1"/>
    </source>
</evidence>